<dbReference type="PANTHER" id="PTHR13391:SF0">
    <property type="entry name" value="PROTEIN MISATO HOMOLOG 1"/>
    <property type="match status" value="1"/>
</dbReference>
<comment type="subcellular location">
    <subcellularLocation>
        <location evidence="1">Mitochondrion</location>
    </subcellularLocation>
</comment>
<name>F2UAU4_SALR5</name>
<dbReference type="AlphaFoldDB" id="F2UAU4"/>
<sequence length="554" mass="61537">MPAGGGGEVITLQFGNYANHVGAHFWNLQDAMIDYTGQEPESEDPISHDVLFRCGETPSGAPTYTPRLLLYDLRDSTSALSQEGVLYGDASQQAQVASWDPERVERLMQPLDEPSPYHQHLEQLQTQQAGDRGHSKSEFVVETEHVRSWSDYLRPLLHPRTVNLVPTHCHEDPAVAFDAFWLARPLLQPTAQFMETFEDRVRAYMEECDTPYGFQIVADADTAFAGIAAGAIQHLRDEYGRKGIMCYAAHSPGHSLGYDAATAHPELDEEHQAAKTAAHAQHRLRSAAYLMYECMQYGATYIPLSTHDAWRDGSPRAFLRLDVDYSSRYHTSAIMAAAIDTATLPYRLHSSDVSFAHLMSALQGPASMAGMTTVLPFEMDDYYLSDMFSRLEAGQDLRVVPLTPSFAPDLTPAITACSLRGINATKVKPPIAVLRQRGTMSAYDRCDSPNEMLQRFLGSGRRARQFMARVVSHGLPVGSPFPDWFHHGGRAGRSVTVSTMASLETGPAVHASAAALASTFLAMRHRPYLGPSWEREEFDEMRQVLSDRLLDEEQ</sequence>
<dbReference type="InParanoid" id="F2UAU4"/>
<evidence type="ECO:0000313" key="6">
    <source>
        <dbReference type="EMBL" id="EGD73510.1"/>
    </source>
</evidence>
<dbReference type="PANTHER" id="PTHR13391">
    <property type="entry name" value="MITOCHONDRIAL DISTRIBUTION REGULATOR MISATO"/>
    <property type="match status" value="1"/>
</dbReference>
<dbReference type="GO" id="GO:0007005">
    <property type="term" value="P:mitochondrion organization"/>
    <property type="evidence" value="ECO:0007669"/>
    <property type="project" value="InterPro"/>
</dbReference>
<proteinExistence type="inferred from homology"/>
<evidence type="ECO:0008006" key="8">
    <source>
        <dbReference type="Google" id="ProtNLM"/>
    </source>
</evidence>
<accession>F2UAU4</accession>
<dbReference type="EMBL" id="GL832966">
    <property type="protein sequence ID" value="EGD73510.1"/>
    <property type="molecule type" value="Genomic_DNA"/>
</dbReference>
<dbReference type="Proteomes" id="UP000007799">
    <property type="component" value="Unassembled WGS sequence"/>
</dbReference>
<dbReference type="InterPro" id="IPR019605">
    <property type="entry name" value="Misato_II_tubulin-like"/>
</dbReference>
<dbReference type="Gene3D" id="3.40.50.1440">
    <property type="entry name" value="Tubulin/FtsZ, GTPase domain"/>
    <property type="match status" value="1"/>
</dbReference>
<dbReference type="Pfam" id="PF14881">
    <property type="entry name" value="Tubulin_3"/>
    <property type="match status" value="1"/>
</dbReference>
<dbReference type="STRING" id="946362.F2UAU4"/>
<dbReference type="InterPro" id="IPR049942">
    <property type="entry name" value="DML1/Misato"/>
</dbReference>
<dbReference type="OrthoDB" id="271881at2759"/>
<feature type="domain" description="Misato Segment II tubulin-like" evidence="4">
    <location>
        <begin position="8"/>
        <end position="123"/>
    </location>
</feature>
<gene>
    <name evidence="6" type="ORF">PTSG_05214</name>
</gene>
<dbReference type="Pfam" id="PF10644">
    <property type="entry name" value="Misat_Tub_SegII"/>
    <property type="match status" value="1"/>
</dbReference>
<evidence type="ECO:0000259" key="5">
    <source>
        <dbReference type="Pfam" id="PF14881"/>
    </source>
</evidence>
<evidence type="ECO:0000313" key="7">
    <source>
        <dbReference type="Proteomes" id="UP000007799"/>
    </source>
</evidence>
<dbReference type="GeneID" id="16074371"/>
<keyword evidence="7" id="KW-1185">Reference proteome</keyword>
<comment type="similarity">
    <text evidence="2">Belongs to the misato family.</text>
</comment>
<organism evidence="7">
    <name type="scientific">Salpingoeca rosetta (strain ATCC 50818 / BSB-021)</name>
    <dbReference type="NCBI Taxonomy" id="946362"/>
    <lineage>
        <taxon>Eukaryota</taxon>
        <taxon>Choanoflagellata</taxon>
        <taxon>Craspedida</taxon>
        <taxon>Salpingoecidae</taxon>
        <taxon>Salpingoeca</taxon>
    </lineage>
</organism>
<dbReference type="OMA" id="FVGSHIW"/>
<dbReference type="InterPro" id="IPR036525">
    <property type="entry name" value="Tubulin/FtsZ_GTPase_sf"/>
</dbReference>
<evidence type="ECO:0000259" key="4">
    <source>
        <dbReference type="Pfam" id="PF10644"/>
    </source>
</evidence>
<dbReference type="eggNOG" id="KOG2530">
    <property type="taxonomic scope" value="Eukaryota"/>
</dbReference>
<reference evidence="6" key="1">
    <citation type="submission" date="2009-08" db="EMBL/GenBank/DDBJ databases">
        <title>Annotation of Salpingoeca rosetta.</title>
        <authorList>
            <consortium name="The Broad Institute Genome Sequencing Platform"/>
            <person name="Russ C."/>
            <person name="Cuomo C."/>
            <person name="Burger G."/>
            <person name="Gray M.W."/>
            <person name="Holland P.W.H."/>
            <person name="King N."/>
            <person name="Lang F.B.F."/>
            <person name="Roger A.J."/>
            <person name="Ruiz-Trillo I."/>
            <person name="Young S.K."/>
            <person name="Zeng Q."/>
            <person name="Gargeya S."/>
            <person name="Alvarado L."/>
            <person name="Berlin A."/>
            <person name="Chapman S.B."/>
            <person name="Chen Z."/>
            <person name="Freedman E."/>
            <person name="Gellesch M."/>
            <person name="Goldberg J."/>
            <person name="Griggs A."/>
            <person name="Gujja S."/>
            <person name="Heilman E."/>
            <person name="Heiman D."/>
            <person name="Howarth C."/>
            <person name="Mehta T."/>
            <person name="Neiman D."/>
            <person name="Pearson M."/>
            <person name="Roberts A."/>
            <person name="Saif S."/>
            <person name="Shea T."/>
            <person name="Shenoy N."/>
            <person name="Sisk P."/>
            <person name="Stolte C."/>
            <person name="Sykes S."/>
            <person name="White J."/>
            <person name="Yandava C."/>
            <person name="Haas B."/>
            <person name="Nusbaum C."/>
            <person name="Birren B."/>
        </authorList>
    </citation>
    <scope>NUCLEOTIDE SEQUENCE [LARGE SCALE GENOMIC DNA]</scope>
    <source>
        <strain evidence="6">ATCC 50818</strain>
    </source>
</reference>
<dbReference type="InterPro" id="IPR029209">
    <property type="entry name" value="DML1/Misato_tubulin"/>
</dbReference>
<keyword evidence="3" id="KW-0496">Mitochondrion</keyword>
<protein>
    <recommendedName>
        <fullName evidence="8">Misato Segment II tubulin-like domain-containing protein</fullName>
    </recommendedName>
</protein>
<dbReference type="KEGG" id="sre:PTSG_05214"/>
<evidence type="ECO:0000256" key="2">
    <source>
        <dbReference type="ARBA" id="ARBA00008507"/>
    </source>
</evidence>
<dbReference type="GO" id="GO:0005739">
    <property type="term" value="C:mitochondrion"/>
    <property type="evidence" value="ECO:0007669"/>
    <property type="project" value="UniProtKB-SubCell"/>
</dbReference>
<dbReference type="SUPFAM" id="SSF52490">
    <property type="entry name" value="Tubulin nucleotide-binding domain-like"/>
    <property type="match status" value="1"/>
</dbReference>
<dbReference type="FunCoup" id="F2UAU4">
    <property type="interactions" value="1212"/>
</dbReference>
<evidence type="ECO:0000256" key="1">
    <source>
        <dbReference type="ARBA" id="ARBA00004173"/>
    </source>
</evidence>
<evidence type="ECO:0000256" key="3">
    <source>
        <dbReference type="ARBA" id="ARBA00023128"/>
    </source>
</evidence>
<feature type="domain" description="DML1/Misato tubulin" evidence="5">
    <location>
        <begin position="142"/>
        <end position="348"/>
    </location>
</feature>
<dbReference type="RefSeq" id="XP_004993792.1">
    <property type="nucleotide sequence ID" value="XM_004993735.1"/>
</dbReference>